<evidence type="ECO:0000313" key="2">
    <source>
        <dbReference type="EMBL" id="GGY16606.1"/>
    </source>
</evidence>
<dbReference type="Pfam" id="PF13439">
    <property type="entry name" value="Glyco_transf_4"/>
    <property type="match status" value="1"/>
</dbReference>
<gene>
    <name evidence="2" type="ORF">GCM10011289_19890</name>
</gene>
<comment type="caution">
    <text evidence="2">The sequence shown here is derived from an EMBL/GenBank/DDBJ whole genome shotgun (WGS) entry which is preliminary data.</text>
</comment>
<organism evidence="2 3">
    <name type="scientific">Paludibacterium paludis</name>
    <dbReference type="NCBI Taxonomy" id="1225769"/>
    <lineage>
        <taxon>Bacteria</taxon>
        <taxon>Pseudomonadati</taxon>
        <taxon>Pseudomonadota</taxon>
        <taxon>Betaproteobacteria</taxon>
        <taxon>Neisseriales</taxon>
        <taxon>Chromobacteriaceae</taxon>
        <taxon>Paludibacterium</taxon>
    </lineage>
</organism>
<evidence type="ECO:0000313" key="3">
    <source>
        <dbReference type="Proteomes" id="UP000645257"/>
    </source>
</evidence>
<dbReference type="Pfam" id="PF13692">
    <property type="entry name" value="Glyco_trans_1_4"/>
    <property type="match status" value="1"/>
</dbReference>
<proteinExistence type="predicted"/>
<dbReference type="InterPro" id="IPR028098">
    <property type="entry name" value="Glyco_trans_4-like_N"/>
</dbReference>
<dbReference type="GO" id="GO:0016757">
    <property type="term" value="F:glycosyltransferase activity"/>
    <property type="evidence" value="ECO:0007669"/>
    <property type="project" value="UniProtKB-ARBA"/>
</dbReference>
<protein>
    <recommendedName>
        <fullName evidence="1">Glycosyltransferase subfamily 4-like N-terminal domain-containing protein</fullName>
    </recommendedName>
</protein>
<evidence type="ECO:0000259" key="1">
    <source>
        <dbReference type="Pfam" id="PF13439"/>
    </source>
</evidence>
<sequence length="402" mass="44665">MKRLRIAHLIDLANVGGVETLYAEFLRASPPDGWHVEHLTVADSPEPAARFSDIGQHGRYVSWRCLGPLSVPRRPYALRAWNRLRLIRQFRPDLVVAWNQFTDFRLDPVELGCPLVYYEHGMSWYTHHPRQLQGFFPHVASAIAVSRAGARMLQLKHRVPFDVTVCPNPVRPGLSGQSHVPRGLPSGRPLRLGFAGRLVPLKAVGLLILAIEELRSRGMHAEARIAGEGAERPVLEALVKRLGLEDRVIFLGLVDDMSGFYRSIDLFVMTSMHETMPLVCLEAMAHGLPVLCPTVDGFPEVVDDGKTGACLAPRWPIDDYARATGASTAFAREVYDPDLDSLVPTRLMHPADMADALQFMTSTEERYRELSAGALAKAAVAHRFDDWLARFYARLAAAAGKP</sequence>
<dbReference type="AlphaFoldDB" id="A0A918UAD3"/>
<accession>A0A918UAD3</accession>
<dbReference type="CDD" id="cd03811">
    <property type="entry name" value="GT4_GT28_WabH-like"/>
    <property type="match status" value="1"/>
</dbReference>
<dbReference type="Proteomes" id="UP000645257">
    <property type="component" value="Unassembled WGS sequence"/>
</dbReference>
<reference evidence="2" key="2">
    <citation type="submission" date="2020-09" db="EMBL/GenBank/DDBJ databases">
        <authorList>
            <person name="Sun Q."/>
            <person name="Kim S."/>
        </authorList>
    </citation>
    <scope>NUCLEOTIDE SEQUENCE</scope>
    <source>
        <strain evidence="2">KCTC 32182</strain>
    </source>
</reference>
<dbReference type="RefSeq" id="WP_189533841.1">
    <property type="nucleotide sequence ID" value="NZ_BMYX01000010.1"/>
</dbReference>
<dbReference type="Gene3D" id="3.40.50.2000">
    <property type="entry name" value="Glycogen Phosphorylase B"/>
    <property type="match status" value="2"/>
</dbReference>
<name>A0A918UAD3_9NEIS</name>
<dbReference type="EMBL" id="BMYX01000010">
    <property type="protein sequence ID" value="GGY16606.1"/>
    <property type="molecule type" value="Genomic_DNA"/>
</dbReference>
<feature type="domain" description="Glycosyltransferase subfamily 4-like N-terminal" evidence="1">
    <location>
        <begin position="15"/>
        <end position="171"/>
    </location>
</feature>
<dbReference type="PANTHER" id="PTHR12526">
    <property type="entry name" value="GLYCOSYLTRANSFERASE"/>
    <property type="match status" value="1"/>
</dbReference>
<reference evidence="2" key="1">
    <citation type="journal article" date="2014" name="Int. J. Syst. Evol. Microbiol.">
        <title>Complete genome sequence of Corynebacterium casei LMG S-19264T (=DSM 44701T), isolated from a smear-ripened cheese.</title>
        <authorList>
            <consortium name="US DOE Joint Genome Institute (JGI-PGF)"/>
            <person name="Walter F."/>
            <person name="Albersmeier A."/>
            <person name="Kalinowski J."/>
            <person name="Ruckert C."/>
        </authorList>
    </citation>
    <scope>NUCLEOTIDE SEQUENCE</scope>
    <source>
        <strain evidence="2">KCTC 32182</strain>
    </source>
</reference>
<dbReference type="SUPFAM" id="SSF53756">
    <property type="entry name" value="UDP-Glycosyltransferase/glycogen phosphorylase"/>
    <property type="match status" value="1"/>
</dbReference>
<keyword evidence="3" id="KW-1185">Reference proteome</keyword>